<reference evidence="1" key="2">
    <citation type="journal article" date="2015" name="Fish Shellfish Immunol.">
        <title>Early steps in the European eel (Anguilla anguilla)-Vibrio vulnificus interaction in the gills: Role of the RtxA13 toxin.</title>
        <authorList>
            <person name="Callol A."/>
            <person name="Pajuelo D."/>
            <person name="Ebbesson L."/>
            <person name="Teles M."/>
            <person name="MacKenzie S."/>
            <person name="Amaro C."/>
        </authorList>
    </citation>
    <scope>NUCLEOTIDE SEQUENCE</scope>
</reference>
<proteinExistence type="predicted"/>
<sequence>MAIKSRQITYLSTSKRNKHNLPHLELLACVQGEKIQFVLKSKTNHNHFPEKKKN</sequence>
<protein>
    <submittedName>
        <fullName evidence="1">Uncharacterized protein</fullName>
    </submittedName>
</protein>
<organism evidence="1">
    <name type="scientific">Anguilla anguilla</name>
    <name type="common">European freshwater eel</name>
    <name type="synonym">Muraena anguilla</name>
    <dbReference type="NCBI Taxonomy" id="7936"/>
    <lineage>
        <taxon>Eukaryota</taxon>
        <taxon>Metazoa</taxon>
        <taxon>Chordata</taxon>
        <taxon>Craniata</taxon>
        <taxon>Vertebrata</taxon>
        <taxon>Euteleostomi</taxon>
        <taxon>Actinopterygii</taxon>
        <taxon>Neopterygii</taxon>
        <taxon>Teleostei</taxon>
        <taxon>Anguilliformes</taxon>
        <taxon>Anguillidae</taxon>
        <taxon>Anguilla</taxon>
    </lineage>
</organism>
<reference evidence="1" key="1">
    <citation type="submission" date="2014-11" db="EMBL/GenBank/DDBJ databases">
        <authorList>
            <person name="Amaro Gonzalez C."/>
        </authorList>
    </citation>
    <scope>NUCLEOTIDE SEQUENCE</scope>
</reference>
<dbReference type="AlphaFoldDB" id="A0A0E9WHH4"/>
<evidence type="ECO:0000313" key="1">
    <source>
        <dbReference type="EMBL" id="JAH89802.1"/>
    </source>
</evidence>
<name>A0A0E9WHH4_ANGAN</name>
<dbReference type="EMBL" id="GBXM01018775">
    <property type="protein sequence ID" value="JAH89802.1"/>
    <property type="molecule type" value="Transcribed_RNA"/>
</dbReference>
<accession>A0A0E9WHH4</accession>